<evidence type="ECO:0000313" key="7">
    <source>
        <dbReference type="EMBL" id="RFT16216.1"/>
    </source>
</evidence>
<evidence type="ECO:0000256" key="2">
    <source>
        <dbReference type="PROSITE-ProRule" id="PRU00339"/>
    </source>
</evidence>
<evidence type="ECO:0000256" key="5">
    <source>
        <dbReference type="SAM" id="SignalP"/>
    </source>
</evidence>
<feature type="domain" description="Outer membrane lipoprotein BamD-like" evidence="6">
    <location>
        <begin position="158"/>
        <end position="281"/>
    </location>
</feature>
<feature type="signal peptide" evidence="5">
    <location>
        <begin position="1"/>
        <end position="23"/>
    </location>
</feature>
<gene>
    <name evidence="7" type="ORF">OP8BY_1820</name>
</gene>
<evidence type="ECO:0000259" key="6">
    <source>
        <dbReference type="Pfam" id="PF13525"/>
    </source>
</evidence>
<keyword evidence="3" id="KW-0175">Coiled coil</keyword>
<dbReference type="GO" id="GO:0051301">
    <property type="term" value="P:cell division"/>
    <property type="evidence" value="ECO:0007669"/>
    <property type="project" value="InterPro"/>
</dbReference>
<dbReference type="InterPro" id="IPR011990">
    <property type="entry name" value="TPR-like_helical_dom_sf"/>
</dbReference>
<evidence type="ECO:0000313" key="8">
    <source>
        <dbReference type="Proteomes" id="UP000257323"/>
    </source>
</evidence>
<reference evidence="7 8" key="1">
    <citation type="submission" date="2018-08" db="EMBL/GenBank/DDBJ databases">
        <title>Genome analysis of the thermophilic bacterium of the candidate phylum Aminicenantes from deep subsurface aquifer revealed its physiology and ecological role.</title>
        <authorList>
            <person name="Kadnikov V.V."/>
            <person name="Mardanov A.V."/>
            <person name="Beletsky A.V."/>
            <person name="Karnachuk O.V."/>
            <person name="Ravin N.V."/>
        </authorList>
    </citation>
    <scope>NUCLEOTIDE SEQUENCE [LARGE SCALE GENOMIC DNA]</scope>
    <source>
        <strain evidence="7">BY38</strain>
    </source>
</reference>
<sequence length="282" mass="31733">MLKNSKLCLFLVCSLGLIWLAPAAGQTKKTYELMYEDIQALKLQVQELSTLLKKNQADLQELKDQVKLLGDLVRKTQAEQVALKEDFRNIPVQFQLLNSKLEEVQFQTAILNDILQAIQNLTPPARADEKTGKTAKTQAGKGEPQPVESKKPATVNIPAQEMYNNAYGDYLKGNYSLAIDSFKLFLQQYPNTPLSDNALYWIGECHYSQEQYQQAIDAFNELLISYPAGDKVPAAYLKKGMSLVQLGRKDEALATFKLLVAKYPTQEEARLAQQKINELGNK</sequence>
<organism evidence="7 8">
    <name type="scientific">Candidatus Saccharicenans subterraneus</name>
    <dbReference type="NCBI Taxonomy" id="2508984"/>
    <lineage>
        <taxon>Bacteria</taxon>
        <taxon>Candidatus Aminicenantota</taxon>
        <taxon>Candidatus Aminicenantia</taxon>
        <taxon>Candidatus Aminicenantales</taxon>
        <taxon>Candidatus Saccharicenantaceae</taxon>
        <taxon>Candidatus Saccharicenans</taxon>
    </lineage>
</organism>
<dbReference type="InterPro" id="IPR034706">
    <property type="entry name" value="CpoB"/>
</dbReference>
<name>A0A3E2BNK5_9BACT</name>
<evidence type="ECO:0000256" key="1">
    <source>
        <dbReference type="ARBA" id="ARBA00022729"/>
    </source>
</evidence>
<evidence type="ECO:0000256" key="3">
    <source>
        <dbReference type="SAM" id="Coils"/>
    </source>
</evidence>
<dbReference type="Proteomes" id="UP000257323">
    <property type="component" value="Unassembled WGS sequence"/>
</dbReference>
<feature type="region of interest" description="Disordered" evidence="4">
    <location>
        <begin position="125"/>
        <end position="151"/>
    </location>
</feature>
<proteinExistence type="inferred from homology"/>
<feature type="coiled-coil region" evidence="3">
    <location>
        <begin position="38"/>
        <end position="79"/>
    </location>
</feature>
<keyword evidence="1 5" id="KW-0732">Signal</keyword>
<protein>
    <submittedName>
        <fullName evidence="7">TPR repeat-containing protein</fullName>
    </submittedName>
</protein>
<dbReference type="PROSITE" id="PS50005">
    <property type="entry name" value="TPR"/>
    <property type="match status" value="1"/>
</dbReference>
<dbReference type="NCBIfam" id="TIGR02795">
    <property type="entry name" value="tol_pal_ybgF"/>
    <property type="match status" value="1"/>
</dbReference>
<dbReference type="SMART" id="SM00028">
    <property type="entry name" value="TPR"/>
    <property type="match status" value="3"/>
</dbReference>
<accession>A0A3E2BNK5</accession>
<dbReference type="InterPro" id="IPR019734">
    <property type="entry name" value="TPR_rpt"/>
</dbReference>
<comment type="caution">
    <text evidence="7">The sequence shown here is derived from an EMBL/GenBank/DDBJ whole genome shotgun (WGS) entry which is preliminary data.</text>
</comment>
<dbReference type="InterPro" id="IPR039565">
    <property type="entry name" value="BamD-like"/>
</dbReference>
<dbReference type="InterPro" id="IPR014162">
    <property type="entry name" value="CpoB_C"/>
</dbReference>
<feature type="chain" id="PRO_5017698092" evidence="5">
    <location>
        <begin position="24"/>
        <end position="282"/>
    </location>
</feature>
<dbReference type="SUPFAM" id="SSF48452">
    <property type="entry name" value="TPR-like"/>
    <property type="match status" value="1"/>
</dbReference>
<dbReference type="Gene3D" id="1.25.40.10">
    <property type="entry name" value="Tetratricopeptide repeat domain"/>
    <property type="match status" value="1"/>
</dbReference>
<evidence type="ECO:0000256" key="4">
    <source>
        <dbReference type="SAM" id="MobiDB-lite"/>
    </source>
</evidence>
<dbReference type="AlphaFoldDB" id="A0A3E2BNK5"/>
<dbReference type="HAMAP" id="MF_02066">
    <property type="entry name" value="CpoB"/>
    <property type="match status" value="1"/>
</dbReference>
<keyword evidence="2" id="KW-0802">TPR repeat</keyword>
<dbReference type="EMBL" id="QUAH01000004">
    <property type="protein sequence ID" value="RFT16216.1"/>
    <property type="molecule type" value="Genomic_DNA"/>
</dbReference>
<feature type="repeat" description="TPR" evidence="2">
    <location>
        <begin position="196"/>
        <end position="229"/>
    </location>
</feature>
<dbReference type="Pfam" id="PF13525">
    <property type="entry name" value="YfiO"/>
    <property type="match status" value="1"/>
</dbReference>